<dbReference type="RefSeq" id="WP_147103218.1">
    <property type="nucleotide sequence ID" value="NZ_BJVJ01000007.1"/>
</dbReference>
<gene>
    <name evidence="4" type="ORF">PSU4_12040</name>
</gene>
<reference evidence="4 5" key="1">
    <citation type="submission" date="2019-07" db="EMBL/GenBank/DDBJ databases">
        <title>Whole genome shotgun sequence of Pseudonocardia sulfidoxydans NBRC 16205.</title>
        <authorList>
            <person name="Hosoyama A."/>
            <person name="Uohara A."/>
            <person name="Ohji S."/>
            <person name="Ichikawa N."/>
        </authorList>
    </citation>
    <scope>NUCLEOTIDE SEQUENCE [LARGE SCALE GENOMIC DNA]</scope>
    <source>
        <strain evidence="4 5">NBRC 16205</strain>
    </source>
</reference>
<feature type="domain" description="Hydantoinase A/oxoprolinase" evidence="1">
    <location>
        <begin position="210"/>
        <end position="501"/>
    </location>
</feature>
<protein>
    <submittedName>
        <fullName evidence="4">5-oxoprolinase</fullName>
    </submittedName>
</protein>
<evidence type="ECO:0000313" key="4">
    <source>
        <dbReference type="EMBL" id="GEL22250.1"/>
    </source>
</evidence>
<dbReference type="InterPro" id="IPR008040">
    <property type="entry name" value="Hydant_A_N"/>
</dbReference>
<dbReference type="InterPro" id="IPR045079">
    <property type="entry name" value="Oxoprolinase-like"/>
</dbReference>
<evidence type="ECO:0000313" key="5">
    <source>
        <dbReference type="Proteomes" id="UP000321685"/>
    </source>
</evidence>
<evidence type="ECO:0000259" key="2">
    <source>
        <dbReference type="Pfam" id="PF05378"/>
    </source>
</evidence>
<dbReference type="OrthoDB" id="9768323at2"/>
<accession>A0A511DBS0</accession>
<dbReference type="Pfam" id="PF19278">
    <property type="entry name" value="Hydant_A_C"/>
    <property type="match status" value="1"/>
</dbReference>
<comment type="caution">
    <text evidence="4">The sequence shown here is derived from an EMBL/GenBank/DDBJ whole genome shotgun (WGS) entry which is preliminary data.</text>
</comment>
<dbReference type="GO" id="GO:0017168">
    <property type="term" value="F:5-oxoprolinase (ATP-hydrolyzing) activity"/>
    <property type="evidence" value="ECO:0007669"/>
    <property type="project" value="TreeGrafter"/>
</dbReference>
<dbReference type="InterPro" id="IPR002821">
    <property type="entry name" value="Hydantoinase_A"/>
</dbReference>
<dbReference type="EMBL" id="BJVJ01000007">
    <property type="protein sequence ID" value="GEL22250.1"/>
    <property type="molecule type" value="Genomic_DNA"/>
</dbReference>
<dbReference type="AlphaFoldDB" id="A0A511DBS0"/>
<keyword evidence="5" id="KW-1185">Reference proteome</keyword>
<name>A0A511DBS0_9PSEU</name>
<dbReference type="InterPro" id="IPR049517">
    <property type="entry name" value="ACX-like_C"/>
</dbReference>
<organism evidence="4 5">
    <name type="scientific">Pseudonocardia sulfidoxydans NBRC 16205</name>
    <dbReference type="NCBI Taxonomy" id="1223511"/>
    <lineage>
        <taxon>Bacteria</taxon>
        <taxon>Bacillati</taxon>
        <taxon>Actinomycetota</taxon>
        <taxon>Actinomycetes</taxon>
        <taxon>Pseudonocardiales</taxon>
        <taxon>Pseudonocardiaceae</taxon>
        <taxon>Pseudonocardia</taxon>
    </lineage>
</organism>
<evidence type="ECO:0000259" key="3">
    <source>
        <dbReference type="Pfam" id="PF19278"/>
    </source>
</evidence>
<dbReference type="GO" id="GO:0006749">
    <property type="term" value="P:glutathione metabolic process"/>
    <property type="evidence" value="ECO:0007669"/>
    <property type="project" value="TreeGrafter"/>
</dbReference>
<evidence type="ECO:0000259" key="1">
    <source>
        <dbReference type="Pfam" id="PF01968"/>
    </source>
</evidence>
<proteinExistence type="predicted"/>
<feature type="domain" description="Acetophenone carboxylase-like C-terminal" evidence="3">
    <location>
        <begin position="523"/>
        <end position="680"/>
    </location>
</feature>
<dbReference type="Pfam" id="PF05378">
    <property type="entry name" value="Hydant_A_N"/>
    <property type="match status" value="1"/>
</dbReference>
<dbReference type="Pfam" id="PF01968">
    <property type="entry name" value="Hydantoinase_A"/>
    <property type="match status" value="1"/>
</dbReference>
<sequence length="698" mass="73041">MARHRYTIATDMGGTFTDLVLEDRTTGRVHIVKSPTVLDDPIRGILDTVDLAAAEIGVDRRELLAGTETFVHGTTRALNAILTGTTARTAFLTTRGHPDVLLFREGGRVDPFDFTRRYPDPLVPRALTWEVVERVGADGAVVTPLDEAALVTQLQEVVAAGGEAIAVCLLWSIANPVHELRIGELIEQHAPGIPYTLSHRLNPIVREYRRACSTVLDASLKPLMTQYLDAMTRRLSEEGLAGRLLIVTSGGGVMDSAAVAAAPVHVIGSGPAMAPIAGRDVVDRTTGHQTVLVADTGGTSYDVGVVRDGDVSSTREAWLGAPHLSHMTGLPAIDIKSVGAGGGSIAAVGAGGLLTVGPRSAGARPGPVCYGQGGTEPTVTDAAVVLGYLDPEYFLGGRVTLDVAGAERAIEEKIATPLGFTTLQAAAAIMALATEHMVRAIEDTTVAQGIDPAEAVLVAGGGAGGFNATDIASRLRCSAAVIPDTGSVLSAAGAAISDLSSDFAAACPATTQDFDFARVSAVTDGLVERARRFVASTGVATELADVRLFADARYPHQVWEVEVPLTTLRIASDADVDALADAFHKMHEKLFAISDPASDVEVVGWRVRASCRTRTTPLGQVEGGPARPRTHRTRRVYFTGHGLVDATVRAQDDIAPGEVVEGPAIVETPVTVVVVDPAATATRASTGALVLRRNGDHR</sequence>
<dbReference type="PANTHER" id="PTHR11365">
    <property type="entry name" value="5-OXOPROLINASE RELATED"/>
    <property type="match status" value="1"/>
</dbReference>
<dbReference type="Proteomes" id="UP000321685">
    <property type="component" value="Unassembled WGS sequence"/>
</dbReference>
<dbReference type="GO" id="GO:0005829">
    <property type="term" value="C:cytosol"/>
    <property type="evidence" value="ECO:0007669"/>
    <property type="project" value="TreeGrafter"/>
</dbReference>
<dbReference type="PANTHER" id="PTHR11365:SF23">
    <property type="entry name" value="HYPOTHETICAL 5-OXOPROLINASE (EUROFUNG)-RELATED"/>
    <property type="match status" value="1"/>
</dbReference>
<feature type="domain" description="Hydantoinase/oxoprolinase N-terminal" evidence="2">
    <location>
        <begin position="8"/>
        <end position="189"/>
    </location>
</feature>